<evidence type="ECO:0000256" key="1">
    <source>
        <dbReference type="ARBA" id="ARBA00004651"/>
    </source>
</evidence>
<organism evidence="17 18">
    <name type="scientific">Candidatus Falkowbacteria bacterium RIFOXYD2_FULL_34_120</name>
    <dbReference type="NCBI Taxonomy" id="1798007"/>
    <lineage>
        <taxon>Bacteria</taxon>
        <taxon>Candidatus Falkowiibacteriota</taxon>
    </lineage>
</organism>
<keyword evidence="9 15" id="KW-1133">Transmembrane helix</keyword>
<evidence type="ECO:0000256" key="8">
    <source>
        <dbReference type="ARBA" id="ARBA00022840"/>
    </source>
</evidence>
<feature type="compositionally biased region" description="Acidic residues" evidence="14">
    <location>
        <begin position="205"/>
        <end position="257"/>
    </location>
</feature>
<evidence type="ECO:0000313" key="18">
    <source>
        <dbReference type="Proteomes" id="UP000177579"/>
    </source>
</evidence>
<evidence type="ECO:0000256" key="14">
    <source>
        <dbReference type="SAM" id="MobiDB-lite"/>
    </source>
</evidence>
<dbReference type="GO" id="GO:0003677">
    <property type="term" value="F:DNA binding"/>
    <property type="evidence" value="ECO:0007669"/>
    <property type="project" value="UniProtKB-KW"/>
</dbReference>
<keyword evidence="10" id="KW-0238">DNA-binding</keyword>
<feature type="transmembrane region" description="Helical" evidence="15">
    <location>
        <begin position="180"/>
        <end position="199"/>
    </location>
</feature>
<keyword evidence="3" id="KW-1003">Cell membrane</keyword>
<dbReference type="SUPFAM" id="SSF46785">
    <property type="entry name" value="Winged helix' DNA-binding domain"/>
    <property type="match status" value="1"/>
</dbReference>
<reference evidence="17 18" key="1">
    <citation type="journal article" date="2016" name="Nat. Commun.">
        <title>Thousands of microbial genomes shed light on interconnected biogeochemical processes in an aquifer system.</title>
        <authorList>
            <person name="Anantharaman K."/>
            <person name="Brown C.T."/>
            <person name="Hug L.A."/>
            <person name="Sharon I."/>
            <person name="Castelle C.J."/>
            <person name="Probst A.J."/>
            <person name="Thomas B.C."/>
            <person name="Singh A."/>
            <person name="Wilkins M.J."/>
            <person name="Karaoz U."/>
            <person name="Brodie E.L."/>
            <person name="Williams K.H."/>
            <person name="Hubbard S.S."/>
            <person name="Banfield J.F."/>
        </authorList>
    </citation>
    <scope>NUCLEOTIDE SEQUENCE [LARGE SCALE GENOMIC DNA]</scope>
</reference>
<dbReference type="GO" id="GO:0007059">
    <property type="term" value="P:chromosome segregation"/>
    <property type="evidence" value="ECO:0007669"/>
    <property type="project" value="UniProtKB-KW"/>
</dbReference>
<dbReference type="PANTHER" id="PTHR22683">
    <property type="entry name" value="SPORULATION PROTEIN RELATED"/>
    <property type="match status" value="1"/>
</dbReference>
<keyword evidence="8 13" id="KW-0067">ATP-binding</keyword>
<dbReference type="InterPro" id="IPR041027">
    <property type="entry name" value="FtsK_alpha"/>
</dbReference>
<dbReference type="InterPro" id="IPR036388">
    <property type="entry name" value="WH-like_DNA-bd_sf"/>
</dbReference>
<feature type="binding site" evidence="13">
    <location>
        <begin position="438"/>
        <end position="445"/>
    </location>
    <ligand>
        <name>ATP</name>
        <dbReference type="ChEBI" id="CHEBI:30616"/>
    </ligand>
</feature>
<keyword evidence="12" id="KW-0131">Cell cycle</keyword>
<evidence type="ECO:0000256" key="15">
    <source>
        <dbReference type="SAM" id="Phobius"/>
    </source>
</evidence>
<dbReference type="InterPro" id="IPR025199">
    <property type="entry name" value="FtsK_4TM"/>
</dbReference>
<dbReference type="SUPFAM" id="SSF52540">
    <property type="entry name" value="P-loop containing nucleoside triphosphate hydrolases"/>
    <property type="match status" value="1"/>
</dbReference>
<evidence type="ECO:0000256" key="3">
    <source>
        <dbReference type="ARBA" id="ARBA00022475"/>
    </source>
</evidence>
<feature type="region of interest" description="Disordered" evidence="14">
    <location>
        <begin position="761"/>
        <end position="881"/>
    </location>
</feature>
<dbReference type="Gene3D" id="3.30.980.40">
    <property type="match status" value="1"/>
</dbReference>
<dbReference type="Pfam" id="PF01580">
    <property type="entry name" value="FtsK_SpoIIIE"/>
    <property type="match status" value="1"/>
</dbReference>
<dbReference type="InterPro" id="IPR018541">
    <property type="entry name" value="Ftsk_gamma"/>
</dbReference>
<proteinExistence type="inferred from homology"/>
<dbReference type="GO" id="GO:0051301">
    <property type="term" value="P:cell division"/>
    <property type="evidence" value="ECO:0007669"/>
    <property type="project" value="UniProtKB-KW"/>
</dbReference>
<evidence type="ECO:0000256" key="5">
    <source>
        <dbReference type="ARBA" id="ARBA00022692"/>
    </source>
</evidence>
<keyword evidence="4" id="KW-0132">Cell division</keyword>
<dbReference type="Pfam" id="PF09397">
    <property type="entry name" value="FtsK_gamma"/>
    <property type="match status" value="1"/>
</dbReference>
<dbReference type="GO" id="GO:0005524">
    <property type="term" value="F:ATP binding"/>
    <property type="evidence" value="ECO:0007669"/>
    <property type="project" value="UniProtKB-UniRule"/>
</dbReference>
<evidence type="ECO:0000256" key="12">
    <source>
        <dbReference type="ARBA" id="ARBA00023306"/>
    </source>
</evidence>
<keyword evidence="6 13" id="KW-0547">Nucleotide-binding</keyword>
<dbReference type="PROSITE" id="PS50901">
    <property type="entry name" value="FTSK"/>
    <property type="match status" value="1"/>
</dbReference>
<feature type="compositionally biased region" description="Acidic residues" evidence="14">
    <location>
        <begin position="792"/>
        <end position="856"/>
    </location>
</feature>
<dbReference type="Gene3D" id="1.10.10.10">
    <property type="entry name" value="Winged helix-like DNA-binding domain superfamily/Winged helix DNA-binding domain"/>
    <property type="match status" value="1"/>
</dbReference>
<evidence type="ECO:0000256" key="9">
    <source>
        <dbReference type="ARBA" id="ARBA00022989"/>
    </source>
</evidence>
<dbReference type="InterPro" id="IPR036390">
    <property type="entry name" value="WH_DNA-bd_sf"/>
</dbReference>
<dbReference type="Gene3D" id="3.40.50.300">
    <property type="entry name" value="P-loop containing nucleotide triphosphate hydrolases"/>
    <property type="match status" value="1"/>
</dbReference>
<sequence>MARRKKRKSILDWVTLPKLPSFDLDPDTRKGIFIVFILALGGISALSLFDLAGTIGIYIKTGLILGFGWGRWIIPVLLLIWGYFLYDEERFEVRASNYLGMVLFILSFHALLLLFVDMNAWPEAIKVGRGGGYAGLLLADTFVKLMGFIASLFVLFCLLVVSLLLMLNTTLVALFGRESFVAKMFYPVNFVFIKIFGIFKKNEEDIGGGEEEEGEEDEEEEEEETVEEEGDEEKEEEEEEEESLDTEAAEEEEDDEKKEENHEDIKFKSSPVQNENENSVWWAPTGFETIPPINLLSGKKGKPTSGDIKENKIIIEKALNNFGIPVEMGEISVGPTVTQYTFRPAEGVKLSKITNLSNDLALALAAHPIRIEAPIPGKHLVGVEVPNQAKAIVGLKETLLTKDFKERKNNLMLALGKDVAGKSWLADISKMPHLLVAGATNSGKSVCLNAIIVSLLYQNNPDDLRFIMVDPKRVELPVYNGIPHLLTPVITDVNKTINALKWCLNEMDRRFDILSKCHKRNIQTYNESAKVKMPYVVFIIDELADLMVAAAKDIEAGVIRLAQMARAVGIHLVLATQRPSVDVITGLIKANMPARIAFSVASGTDSRTILDSLGAEKLLGRGDMLFINAEISKPKRLQGAFVDDDEIKKIVTFIKKRSRGHEYLDGVTERQKVKGVGGFGMGDSGDDFDDLFEEAKEIIINQGKASATLLQRRLSVGYARAARILDELEQAGIVGRSNGAKGREILISKEQYAATEAQGISGVSLHSREDSKAPDSYLETEEEGGAPVFIDSDNDEDDDDDNNDDEETSYDASGDDDEQEDDDENSNEDEQEETDDESEEEEIDDDDNEDDDDEDRLIESKKLKVESEDEQEEELNKLFSK</sequence>
<feature type="region of interest" description="Disordered" evidence="14">
    <location>
        <begin position="205"/>
        <end position="274"/>
    </location>
</feature>
<dbReference type="Proteomes" id="UP000177579">
    <property type="component" value="Unassembled WGS sequence"/>
</dbReference>
<protein>
    <recommendedName>
        <fullName evidence="16">FtsK domain-containing protein</fullName>
    </recommendedName>
</protein>
<dbReference type="PANTHER" id="PTHR22683:SF41">
    <property type="entry name" value="DNA TRANSLOCASE FTSK"/>
    <property type="match status" value="1"/>
</dbReference>
<evidence type="ECO:0000256" key="2">
    <source>
        <dbReference type="ARBA" id="ARBA00006474"/>
    </source>
</evidence>
<evidence type="ECO:0000259" key="16">
    <source>
        <dbReference type="PROSITE" id="PS50901"/>
    </source>
</evidence>
<dbReference type="Pfam" id="PF17854">
    <property type="entry name" value="FtsK_alpha"/>
    <property type="match status" value="1"/>
</dbReference>
<name>A0A1F5TPJ9_9BACT</name>
<feature type="compositionally biased region" description="Basic and acidic residues" evidence="14">
    <location>
        <begin position="258"/>
        <end position="267"/>
    </location>
</feature>
<feature type="transmembrane region" description="Helical" evidence="15">
    <location>
        <begin position="98"/>
        <end position="116"/>
    </location>
</feature>
<keyword evidence="11 15" id="KW-0472">Membrane</keyword>
<gene>
    <name evidence="17" type="ORF">A2531_06645</name>
</gene>
<dbReference type="AlphaFoldDB" id="A0A1F5TPJ9"/>
<dbReference type="InterPro" id="IPR002543">
    <property type="entry name" value="FtsK_dom"/>
</dbReference>
<feature type="compositionally biased region" description="Basic and acidic residues" evidence="14">
    <location>
        <begin position="857"/>
        <end position="866"/>
    </location>
</feature>
<evidence type="ECO:0000256" key="7">
    <source>
        <dbReference type="ARBA" id="ARBA00022829"/>
    </source>
</evidence>
<feature type="transmembrane region" description="Helical" evidence="15">
    <location>
        <begin position="145"/>
        <end position="168"/>
    </location>
</feature>
<evidence type="ECO:0000256" key="11">
    <source>
        <dbReference type="ARBA" id="ARBA00023136"/>
    </source>
</evidence>
<dbReference type="EMBL" id="MFGO01000019">
    <property type="protein sequence ID" value="OGF40830.1"/>
    <property type="molecule type" value="Genomic_DNA"/>
</dbReference>
<dbReference type="GO" id="GO:0005886">
    <property type="term" value="C:plasma membrane"/>
    <property type="evidence" value="ECO:0007669"/>
    <property type="project" value="UniProtKB-SubCell"/>
</dbReference>
<keyword evidence="7" id="KW-0159">Chromosome partition</keyword>
<feature type="domain" description="FtsK" evidence="16">
    <location>
        <begin position="421"/>
        <end position="607"/>
    </location>
</feature>
<evidence type="ECO:0000256" key="4">
    <source>
        <dbReference type="ARBA" id="ARBA00022618"/>
    </source>
</evidence>
<comment type="subcellular location">
    <subcellularLocation>
        <location evidence="1">Cell membrane</location>
        <topology evidence="1">Multi-pass membrane protein</topology>
    </subcellularLocation>
</comment>
<feature type="transmembrane region" description="Helical" evidence="15">
    <location>
        <begin position="31"/>
        <end position="49"/>
    </location>
</feature>
<dbReference type="Pfam" id="PF13491">
    <property type="entry name" value="FtsK_4TM"/>
    <property type="match status" value="1"/>
</dbReference>
<accession>A0A1F5TPJ9</accession>
<feature type="transmembrane region" description="Helical" evidence="15">
    <location>
        <begin position="69"/>
        <end position="86"/>
    </location>
</feature>
<dbReference type="InterPro" id="IPR050206">
    <property type="entry name" value="FtsK/SpoIIIE/SftA"/>
</dbReference>
<evidence type="ECO:0000313" key="17">
    <source>
        <dbReference type="EMBL" id="OGF40830.1"/>
    </source>
</evidence>
<dbReference type="CDD" id="cd01127">
    <property type="entry name" value="TrwB_TraG_TraD_VirD4"/>
    <property type="match status" value="1"/>
</dbReference>
<evidence type="ECO:0000256" key="6">
    <source>
        <dbReference type="ARBA" id="ARBA00022741"/>
    </source>
</evidence>
<evidence type="ECO:0000256" key="10">
    <source>
        <dbReference type="ARBA" id="ARBA00023125"/>
    </source>
</evidence>
<dbReference type="SMART" id="SM00843">
    <property type="entry name" value="Ftsk_gamma"/>
    <property type="match status" value="1"/>
</dbReference>
<dbReference type="InterPro" id="IPR027417">
    <property type="entry name" value="P-loop_NTPase"/>
</dbReference>
<evidence type="ECO:0000256" key="13">
    <source>
        <dbReference type="PROSITE-ProRule" id="PRU00289"/>
    </source>
</evidence>
<comment type="caution">
    <text evidence="17">The sequence shown here is derived from an EMBL/GenBank/DDBJ whole genome shotgun (WGS) entry which is preliminary data.</text>
</comment>
<comment type="similarity">
    <text evidence="2">Belongs to the FtsK/SpoIIIE/SftA family.</text>
</comment>
<keyword evidence="5 15" id="KW-0812">Transmembrane</keyword>